<protein>
    <submittedName>
        <fullName evidence="1">Uncharacterized protein</fullName>
    </submittedName>
</protein>
<keyword evidence="2" id="KW-1185">Reference proteome</keyword>
<evidence type="ECO:0000313" key="1">
    <source>
        <dbReference type="EMBL" id="KMQ98327.1"/>
    </source>
</evidence>
<dbReference type="Proteomes" id="UP000036403">
    <property type="component" value="Unassembled WGS sequence"/>
</dbReference>
<dbReference type="PaxDb" id="67767-A0A0J7L5R8"/>
<sequence>MAKYYRKGQNQSVITGLDQYRRTTQDQFVLTDLEKHRRANQDQPVVRLLALDCDPGLHAIGCGDRSTSSAAFSQIFDLISIVDENLAYSEWSFKLRMQLLTAACGWVARNLYQY</sequence>
<organism evidence="1 2">
    <name type="scientific">Lasius niger</name>
    <name type="common">Black garden ant</name>
    <dbReference type="NCBI Taxonomy" id="67767"/>
    <lineage>
        <taxon>Eukaryota</taxon>
        <taxon>Metazoa</taxon>
        <taxon>Ecdysozoa</taxon>
        <taxon>Arthropoda</taxon>
        <taxon>Hexapoda</taxon>
        <taxon>Insecta</taxon>
        <taxon>Pterygota</taxon>
        <taxon>Neoptera</taxon>
        <taxon>Endopterygota</taxon>
        <taxon>Hymenoptera</taxon>
        <taxon>Apocrita</taxon>
        <taxon>Aculeata</taxon>
        <taxon>Formicoidea</taxon>
        <taxon>Formicidae</taxon>
        <taxon>Formicinae</taxon>
        <taxon>Lasius</taxon>
        <taxon>Lasius</taxon>
    </lineage>
</organism>
<dbReference type="AlphaFoldDB" id="A0A0J7L5R8"/>
<reference evidence="1 2" key="1">
    <citation type="submission" date="2015-04" db="EMBL/GenBank/DDBJ databases">
        <title>Lasius niger genome sequencing.</title>
        <authorList>
            <person name="Konorov E.A."/>
            <person name="Nikitin M.A."/>
            <person name="Kirill M.V."/>
            <person name="Chang P."/>
        </authorList>
    </citation>
    <scope>NUCLEOTIDE SEQUENCE [LARGE SCALE GENOMIC DNA]</scope>
    <source>
        <tissue evidence="1">Whole</tissue>
    </source>
</reference>
<comment type="caution">
    <text evidence="1">The sequence shown here is derived from an EMBL/GenBank/DDBJ whole genome shotgun (WGS) entry which is preliminary data.</text>
</comment>
<accession>A0A0J7L5R8</accession>
<proteinExistence type="predicted"/>
<evidence type="ECO:0000313" key="2">
    <source>
        <dbReference type="Proteomes" id="UP000036403"/>
    </source>
</evidence>
<dbReference type="EMBL" id="LBMM01000443">
    <property type="protein sequence ID" value="KMQ98327.1"/>
    <property type="molecule type" value="Genomic_DNA"/>
</dbReference>
<gene>
    <name evidence="1" type="ORF">RF55_1296</name>
</gene>
<name>A0A0J7L5R8_LASNI</name>